<dbReference type="InterPro" id="IPR045861">
    <property type="entry name" value="CorA_cytoplasmic_dom"/>
</dbReference>
<evidence type="ECO:0000256" key="9">
    <source>
        <dbReference type="ARBA" id="ARBA00023065"/>
    </source>
</evidence>
<keyword evidence="5" id="KW-0997">Cell inner membrane</keyword>
<evidence type="ECO:0000256" key="3">
    <source>
        <dbReference type="ARBA" id="ARBA00022448"/>
    </source>
</evidence>
<proteinExistence type="inferred from homology"/>
<accession>A0A1H9X9F5</accession>
<reference evidence="12 13" key="1">
    <citation type="submission" date="2016-10" db="EMBL/GenBank/DDBJ databases">
        <authorList>
            <person name="de Groot N.N."/>
        </authorList>
    </citation>
    <scope>NUCLEOTIDE SEQUENCE [LARGE SCALE GENOMIC DNA]</scope>
    <source>
        <strain evidence="12 13">DSM 23042</strain>
    </source>
</reference>
<keyword evidence="4" id="KW-1003">Cell membrane</keyword>
<dbReference type="Proteomes" id="UP000198885">
    <property type="component" value="Unassembled WGS sequence"/>
</dbReference>
<evidence type="ECO:0000256" key="1">
    <source>
        <dbReference type="ARBA" id="ARBA00004651"/>
    </source>
</evidence>
<dbReference type="SUPFAM" id="SSF143865">
    <property type="entry name" value="CorA soluble domain-like"/>
    <property type="match status" value="1"/>
</dbReference>
<evidence type="ECO:0000256" key="11">
    <source>
        <dbReference type="SAM" id="Phobius"/>
    </source>
</evidence>
<dbReference type="STRING" id="641238.SAMN04490244_1222"/>
<gene>
    <name evidence="12" type="ORF">SAMN04490244_1222</name>
</gene>
<dbReference type="PANTHER" id="PTHR46494:SF3">
    <property type="entry name" value="ZINC TRANSPORT PROTEIN ZNTB"/>
    <property type="match status" value="1"/>
</dbReference>
<dbReference type="Pfam" id="PF01544">
    <property type="entry name" value="CorA"/>
    <property type="match status" value="1"/>
</dbReference>
<dbReference type="AlphaFoldDB" id="A0A1H9X9F5"/>
<keyword evidence="9" id="KW-0406">Ion transport</keyword>
<dbReference type="RefSeq" id="WP_092696411.1">
    <property type="nucleotide sequence ID" value="NZ_CBDDGO010000004.1"/>
</dbReference>
<keyword evidence="3" id="KW-0813">Transport</keyword>
<evidence type="ECO:0000313" key="13">
    <source>
        <dbReference type="Proteomes" id="UP000198885"/>
    </source>
</evidence>
<dbReference type="InterPro" id="IPR002523">
    <property type="entry name" value="MgTranspt_CorA/ZnTranspt_ZntB"/>
</dbReference>
<name>A0A1H9X9F5_9RHOB</name>
<protein>
    <submittedName>
        <fullName evidence="12">Zinc transporter</fullName>
    </submittedName>
</protein>
<dbReference type="GO" id="GO:0050897">
    <property type="term" value="F:cobalt ion binding"/>
    <property type="evidence" value="ECO:0007669"/>
    <property type="project" value="TreeGrafter"/>
</dbReference>
<dbReference type="InterPro" id="IPR045863">
    <property type="entry name" value="CorA_TM1_TM2"/>
</dbReference>
<evidence type="ECO:0000256" key="6">
    <source>
        <dbReference type="ARBA" id="ARBA00022692"/>
    </source>
</evidence>
<keyword evidence="6 11" id="KW-0812">Transmembrane</keyword>
<dbReference type="GO" id="GO:0000287">
    <property type="term" value="F:magnesium ion binding"/>
    <property type="evidence" value="ECO:0007669"/>
    <property type="project" value="TreeGrafter"/>
</dbReference>
<feature type="transmembrane region" description="Helical" evidence="11">
    <location>
        <begin position="263"/>
        <end position="285"/>
    </location>
</feature>
<dbReference type="EMBL" id="FOGU01000022">
    <property type="protein sequence ID" value="SES42762.1"/>
    <property type="molecule type" value="Genomic_DNA"/>
</dbReference>
<keyword evidence="13" id="KW-1185">Reference proteome</keyword>
<dbReference type="OrthoDB" id="9803484at2"/>
<dbReference type="CDD" id="cd12833">
    <property type="entry name" value="ZntB-like_1"/>
    <property type="match status" value="1"/>
</dbReference>
<evidence type="ECO:0000313" key="12">
    <source>
        <dbReference type="EMBL" id="SES42762.1"/>
    </source>
</evidence>
<evidence type="ECO:0000256" key="4">
    <source>
        <dbReference type="ARBA" id="ARBA00022475"/>
    </source>
</evidence>
<evidence type="ECO:0000256" key="8">
    <source>
        <dbReference type="ARBA" id="ARBA00022989"/>
    </source>
</evidence>
<feature type="transmembrane region" description="Helical" evidence="11">
    <location>
        <begin position="297"/>
        <end position="317"/>
    </location>
</feature>
<organism evidence="12 13">
    <name type="scientific">Tranquillimonas rosea</name>
    <dbReference type="NCBI Taxonomy" id="641238"/>
    <lineage>
        <taxon>Bacteria</taxon>
        <taxon>Pseudomonadati</taxon>
        <taxon>Pseudomonadota</taxon>
        <taxon>Alphaproteobacteria</taxon>
        <taxon>Rhodobacterales</taxon>
        <taxon>Roseobacteraceae</taxon>
        <taxon>Tranquillimonas</taxon>
    </lineage>
</organism>
<comment type="subcellular location">
    <subcellularLocation>
        <location evidence="1">Cell membrane</location>
        <topology evidence="1">Multi-pass membrane protein</topology>
    </subcellularLocation>
</comment>
<dbReference type="Gene3D" id="3.30.460.20">
    <property type="entry name" value="CorA soluble domain-like"/>
    <property type="match status" value="1"/>
</dbReference>
<evidence type="ECO:0000256" key="2">
    <source>
        <dbReference type="ARBA" id="ARBA00009765"/>
    </source>
</evidence>
<dbReference type="GO" id="GO:0005886">
    <property type="term" value="C:plasma membrane"/>
    <property type="evidence" value="ECO:0007669"/>
    <property type="project" value="UniProtKB-SubCell"/>
</dbReference>
<keyword evidence="8 11" id="KW-1133">Transmembrane helix</keyword>
<dbReference type="GO" id="GO:0015095">
    <property type="term" value="F:magnesium ion transmembrane transporter activity"/>
    <property type="evidence" value="ECO:0007669"/>
    <property type="project" value="TreeGrafter"/>
</dbReference>
<evidence type="ECO:0000256" key="5">
    <source>
        <dbReference type="ARBA" id="ARBA00022519"/>
    </source>
</evidence>
<dbReference type="PANTHER" id="PTHR46494">
    <property type="entry name" value="CORA FAMILY METAL ION TRANSPORTER (EUROFUNG)"/>
    <property type="match status" value="1"/>
</dbReference>
<keyword evidence="10 11" id="KW-0472">Membrane</keyword>
<evidence type="ECO:0000256" key="10">
    <source>
        <dbReference type="ARBA" id="ARBA00023136"/>
    </source>
</evidence>
<sequence length="323" mass="35904">MSEHVHFAYRLGAARPSDLTDHDEIAEAVRHDDPAWLHLMADHPETPGWIDEYLSFLDPAIREALTAAETRPRTRRIGSGVLVVLRGVNLNPGADPEDMVSLRLWVDPARVVTLARRPLRSVDALKAEIEGGNGPRSAPALLSAIIDRIVDRIEPVLTDLDDRTDELEEVVIDGPDARLRETITDMRLQAAGFRRYLAPQRDALGELGRLRLPWLEGPEQSEIGENHDRMIRVVEEAESIRDRLQLIDGELAGAVAERLNRNLYVLSMISAIFLPLGFLTGLMGINLAGMPGAAWEPAFWVFTGGLAVLVGIVLLLLRRARWL</sequence>
<evidence type="ECO:0000256" key="7">
    <source>
        <dbReference type="ARBA" id="ARBA00022833"/>
    </source>
</evidence>
<dbReference type="GO" id="GO:0015087">
    <property type="term" value="F:cobalt ion transmembrane transporter activity"/>
    <property type="evidence" value="ECO:0007669"/>
    <property type="project" value="TreeGrafter"/>
</dbReference>
<dbReference type="Gene3D" id="1.20.58.340">
    <property type="entry name" value="Magnesium transport protein CorA, transmembrane region"/>
    <property type="match status" value="2"/>
</dbReference>
<keyword evidence="7" id="KW-0862">Zinc</keyword>
<dbReference type="SUPFAM" id="SSF144083">
    <property type="entry name" value="Magnesium transport protein CorA, transmembrane region"/>
    <property type="match status" value="1"/>
</dbReference>
<comment type="similarity">
    <text evidence="2">Belongs to the CorA metal ion transporter (MIT) (TC 1.A.35) family.</text>
</comment>